<gene>
    <name evidence="4" type="ORF">PF006_g24471</name>
    <name evidence="3" type="ORF">PF007_g25194</name>
    <name evidence="2" type="ORF">PF009_g27128</name>
</gene>
<comment type="caution">
    <text evidence="3">The sequence shown here is derived from an EMBL/GenBank/DDBJ whole genome shotgun (WGS) entry which is preliminary data.</text>
</comment>
<dbReference type="EMBL" id="QXFZ01002659">
    <property type="protein sequence ID" value="KAE9074972.1"/>
    <property type="molecule type" value="Genomic_DNA"/>
</dbReference>
<dbReference type="Proteomes" id="UP000429523">
    <property type="component" value="Unassembled WGS sequence"/>
</dbReference>
<dbReference type="Proteomes" id="UP000441208">
    <property type="component" value="Unassembled WGS sequence"/>
</dbReference>
<feature type="compositionally biased region" description="Basic residues" evidence="1">
    <location>
        <begin position="40"/>
        <end position="49"/>
    </location>
</feature>
<evidence type="ECO:0000313" key="5">
    <source>
        <dbReference type="Proteomes" id="UP000429523"/>
    </source>
</evidence>
<dbReference type="EMBL" id="QXGF01003034">
    <property type="protein sequence ID" value="KAE8922608.1"/>
    <property type="molecule type" value="Genomic_DNA"/>
</dbReference>
<dbReference type="EMBL" id="QXGA01002702">
    <property type="protein sequence ID" value="KAE9093293.1"/>
    <property type="molecule type" value="Genomic_DNA"/>
</dbReference>
<organism evidence="3 7">
    <name type="scientific">Phytophthora fragariae</name>
    <dbReference type="NCBI Taxonomy" id="53985"/>
    <lineage>
        <taxon>Eukaryota</taxon>
        <taxon>Sar</taxon>
        <taxon>Stramenopiles</taxon>
        <taxon>Oomycota</taxon>
        <taxon>Peronosporomycetes</taxon>
        <taxon>Peronosporales</taxon>
        <taxon>Peronosporaceae</taxon>
        <taxon>Phytophthora</taxon>
    </lineage>
</organism>
<reference evidence="5 6" key="1">
    <citation type="submission" date="2018-08" db="EMBL/GenBank/DDBJ databases">
        <title>Genomic investigation of the strawberry pathogen Phytophthora fragariae indicates pathogenicity is determined by transcriptional variation in three key races.</title>
        <authorList>
            <person name="Adams T.M."/>
            <person name="Armitage A.D."/>
            <person name="Sobczyk M.K."/>
            <person name="Bates H.J."/>
            <person name="Dunwell J.M."/>
            <person name="Nellist C.F."/>
            <person name="Harrison R.J."/>
        </authorList>
    </citation>
    <scope>NUCLEOTIDE SEQUENCE [LARGE SCALE GENOMIC DNA]</scope>
    <source>
        <strain evidence="4 6">NOV-5</strain>
        <strain evidence="3 7">NOV-71</strain>
        <strain evidence="2 5">NOV-9</strain>
    </source>
</reference>
<feature type="region of interest" description="Disordered" evidence="1">
    <location>
        <begin position="29"/>
        <end position="77"/>
    </location>
</feature>
<evidence type="ECO:0000256" key="1">
    <source>
        <dbReference type="SAM" id="MobiDB-lite"/>
    </source>
</evidence>
<evidence type="ECO:0000313" key="6">
    <source>
        <dbReference type="Proteomes" id="UP000440732"/>
    </source>
</evidence>
<accession>A0A6A3QEX6</accession>
<dbReference type="AlphaFoldDB" id="A0A6A3QEX6"/>
<evidence type="ECO:0000313" key="2">
    <source>
        <dbReference type="EMBL" id="KAE8922608.1"/>
    </source>
</evidence>
<evidence type="ECO:0000313" key="4">
    <source>
        <dbReference type="EMBL" id="KAE9093293.1"/>
    </source>
</evidence>
<dbReference type="Proteomes" id="UP000440732">
    <property type="component" value="Unassembled WGS sequence"/>
</dbReference>
<evidence type="ECO:0000313" key="3">
    <source>
        <dbReference type="EMBL" id="KAE9074972.1"/>
    </source>
</evidence>
<protein>
    <submittedName>
        <fullName evidence="3">Uncharacterized protein</fullName>
    </submittedName>
</protein>
<sequence>MKSSKPIAESALAMAGPECKIGAPRCVQAGDSRGLPQARGRVRPRGARRRVTEAAEGQRAPSLVCAHLSGRRQAPTL</sequence>
<name>A0A6A3QEX6_9STRA</name>
<proteinExistence type="predicted"/>
<evidence type="ECO:0000313" key="7">
    <source>
        <dbReference type="Proteomes" id="UP000441208"/>
    </source>
</evidence>